<keyword evidence="1" id="KW-0175">Coiled coil</keyword>
<accession>A0A8C5G6A1</accession>
<evidence type="ECO:0000256" key="1">
    <source>
        <dbReference type="SAM" id="Coils"/>
    </source>
</evidence>
<feature type="compositionally biased region" description="Basic residues" evidence="2">
    <location>
        <begin position="1"/>
        <end position="10"/>
    </location>
</feature>
<feature type="coiled-coil region" evidence="1">
    <location>
        <begin position="86"/>
        <end position="157"/>
    </location>
</feature>
<reference evidence="3" key="3">
    <citation type="submission" date="2025-09" db="UniProtKB">
        <authorList>
            <consortium name="Ensembl"/>
        </authorList>
    </citation>
    <scope>IDENTIFICATION</scope>
</reference>
<keyword evidence="4" id="KW-1185">Reference proteome</keyword>
<reference evidence="3" key="1">
    <citation type="submission" date="2020-06" db="EMBL/GenBank/DDBJ databases">
        <authorList>
            <consortium name="Wellcome Sanger Institute Data Sharing"/>
        </authorList>
    </citation>
    <scope>NUCLEOTIDE SEQUENCE [LARGE SCALE GENOMIC DNA]</scope>
</reference>
<dbReference type="Proteomes" id="UP000694680">
    <property type="component" value="Chromosome 1"/>
</dbReference>
<evidence type="ECO:0000313" key="4">
    <source>
        <dbReference type="Proteomes" id="UP000694680"/>
    </source>
</evidence>
<feature type="region of interest" description="Disordered" evidence="2">
    <location>
        <begin position="1"/>
        <end position="32"/>
    </location>
</feature>
<feature type="coiled-coil region" evidence="1">
    <location>
        <begin position="198"/>
        <end position="276"/>
    </location>
</feature>
<evidence type="ECO:0000313" key="3">
    <source>
        <dbReference type="Ensembl" id="ENSGWIP00000017312.1"/>
    </source>
</evidence>
<dbReference type="AlphaFoldDB" id="A0A8C5G6A1"/>
<proteinExistence type="predicted"/>
<organism evidence="3 4">
    <name type="scientific">Gouania willdenowi</name>
    <name type="common">Blunt-snouted clingfish</name>
    <name type="synonym">Lepadogaster willdenowi</name>
    <dbReference type="NCBI Taxonomy" id="441366"/>
    <lineage>
        <taxon>Eukaryota</taxon>
        <taxon>Metazoa</taxon>
        <taxon>Chordata</taxon>
        <taxon>Craniata</taxon>
        <taxon>Vertebrata</taxon>
        <taxon>Euteleostomi</taxon>
        <taxon>Actinopterygii</taxon>
        <taxon>Neopterygii</taxon>
        <taxon>Teleostei</taxon>
        <taxon>Neoteleostei</taxon>
        <taxon>Acanthomorphata</taxon>
        <taxon>Ovalentaria</taxon>
        <taxon>Blenniimorphae</taxon>
        <taxon>Blenniiformes</taxon>
        <taxon>Gobiesocoidei</taxon>
        <taxon>Gobiesocidae</taxon>
        <taxon>Gobiesocinae</taxon>
        <taxon>Gouania</taxon>
    </lineage>
</organism>
<sequence length="415" mass="48587">MPPKKGKKKGKSSEKAQLNAEDEQKKQQEKEEALEKFLLHQIQVEQSYSTTNRPKLGNSLKKTLLQHQNEDRMEELEVQRDSEWHLENLDSVVEKLEQELVALERKKELAQRAHQQHMELLDMNDNIFLVKLQQMWIDCLRDTKRKSTSERKQLLDETQRVQGKIELDKLYQMNQDMLQLHELKTIPLDERLGRTKTIEEDQNDVNELEERKKIIRAETERLEKAVKVLNKLNEKQCTLMVDAMENELMASISEEKQRCQELLNKMNQTSKSAKERLTRVCVQGNQASKRLQALINKEEKIIRGAEICEKLESKHAGLLSSLSLSPPSEEHKVPKSSLAMKSDHIEGLELLILRISKAKLVLEKEKKETINLRKEKEEIFFFLLFFPVLHKLHVSKSYRSSSHVYRDSQQSVPVQ</sequence>
<reference evidence="3" key="2">
    <citation type="submission" date="2025-08" db="UniProtKB">
        <authorList>
            <consortium name="Ensembl"/>
        </authorList>
    </citation>
    <scope>IDENTIFICATION</scope>
</reference>
<feature type="compositionally biased region" description="Basic and acidic residues" evidence="2">
    <location>
        <begin position="22"/>
        <end position="32"/>
    </location>
</feature>
<evidence type="ECO:0000256" key="2">
    <source>
        <dbReference type="SAM" id="MobiDB-lite"/>
    </source>
</evidence>
<dbReference type="Ensembl" id="ENSGWIT00000019105.1">
    <property type="protein sequence ID" value="ENSGWIP00000017312.1"/>
    <property type="gene ID" value="ENSGWIG00000009632.1"/>
</dbReference>
<protein>
    <submittedName>
        <fullName evidence="3">Uncharacterized protein</fullName>
    </submittedName>
</protein>
<name>A0A8C5G6A1_GOUWI</name>